<feature type="domain" description="Restriction endonuclease type IV Mrr" evidence="1">
    <location>
        <begin position="9"/>
        <end position="102"/>
    </location>
</feature>
<keyword evidence="2" id="KW-0540">Nuclease</keyword>
<reference evidence="2 3" key="1">
    <citation type="submission" date="2017-04" db="EMBL/GenBank/DDBJ databases">
        <authorList>
            <person name="Afonso C.L."/>
            <person name="Miller P.J."/>
            <person name="Scott M.A."/>
            <person name="Spackman E."/>
            <person name="Goraichik I."/>
            <person name="Dimitrov K.M."/>
            <person name="Suarez D.L."/>
            <person name="Swayne D.E."/>
        </authorList>
    </citation>
    <scope>NUCLEOTIDE SEQUENCE [LARGE SCALE GENOMIC DNA]</scope>
    <source>
        <strain evidence="2 3">N3/975</strain>
    </source>
</reference>
<protein>
    <submittedName>
        <fullName evidence="2">Restriction endonuclease</fullName>
    </submittedName>
</protein>
<keyword evidence="2" id="KW-0255">Endonuclease</keyword>
<gene>
    <name evidence="2" type="ORF">SAMN05661091_5752</name>
</gene>
<dbReference type="Proteomes" id="UP000192940">
    <property type="component" value="Chromosome I"/>
</dbReference>
<dbReference type="RefSeq" id="WP_208916395.1">
    <property type="nucleotide sequence ID" value="NZ_LT840184.1"/>
</dbReference>
<dbReference type="SUPFAM" id="SSF52980">
    <property type="entry name" value="Restriction endonuclease-like"/>
    <property type="match status" value="1"/>
</dbReference>
<dbReference type="Pfam" id="PF04471">
    <property type="entry name" value="Mrr_cat"/>
    <property type="match status" value="1"/>
</dbReference>
<dbReference type="Gene3D" id="3.40.1350.10">
    <property type="match status" value="1"/>
</dbReference>
<name>A0A1X7HT75_9BACL</name>
<dbReference type="InterPro" id="IPR011335">
    <property type="entry name" value="Restrct_endonuc-II-like"/>
</dbReference>
<evidence type="ECO:0000313" key="3">
    <source>
        <dbReference type="Proteomes" id="UP000192940"/>
    </source>
</evidence>
<dbReference type="EMBL" id="LT840184">
    <property type="protein sequence ID" value="SMF92270.1"/>
    <property type="molecule type" value="Genomic_DNA"/>
</dbReference>
<dbReference type="InterPro" id="IPR007560">
    <property type="entry name" value="Restrct_endonuc_IV_Mrr"/>
</dbReference>
<evidence type="ECO:0000259" key="1">
    <source>
        <dbReference type="Pfam" id="PF04471"/>
    </source>
</evidence>
<accession>A0A1X7HT75</accession>
<organism evidence="2 3">
    <name type="scientific">Paenibacillus uliginis N3/975</name>
    <dbReference type="NCBI Taxonomy" id="1313296"/>
    <lineage>
        <taxon>Bacteria</taxon>
        <taxon>Bacillati</taxon>
        <taxon>Bacillota</taxon>
        <taxon>Bacilli</taxon>
        <taxon>Bacillales</taxon>
        <taxon>Paenibacillaceae</taxon>
        <taxon>Paenibacillus</taxon>
    </lineage>
</organism>
<keyword evidence="2" id="KW-0378">Hydrolase</keyword>
<dbReference type="GO" id="GO:0004519">
    <property type="term" value="F:endonuclease activity"/>
    <property type="evidence" value="ECO:0007669"/>
    <property type="project" value="UniProtKB-KW"/>
</dbReference>
<dbReference type="GO" id="GO:0009307">
    <property type="term" value="P:DNA restriction-modification system"/>
    <property type="evidence" value="ECO:0007669"/>
    <property type="project" value="InterPro"/>
</dbReference>
<dbReference type="AlphaFoldDB" id="A0A1X7HT75"/>
<sequence>MLDFKELNTDGNEFELLIREILFNMGMRVYWSGKGPDGGKDLLCVESPKSKILPIEKRWLVQCKHYAHAERAVPISDVGDIIDLCIQHDATGYLLVCSTYPSSTVVNKLEAINSRSNNLSAIFWDSAMLERLLSTPKAWTIAQRFFPVSSNLDGWRIYATENPNRWIINIMGYYIHLSNRIGSYAEVHLESIKKRINAIEKISMPEFHSIRPRAVYYDDKNGSYTWYVDYLYPTKEIPYLSHESIKRLLGHGNVLEDGQYYSFDVHIYPVNSGSDHYDIDHYDYYQPYLGSFAWGYHRKEQINTYEIYENENWELELGQRERVAIESFESLVSNFSTLDFVEVIRSENSNFEAIDLFNYSDDWEQVISTNSISQEQLFSALIIFRVTDENKLDNLMRKLPLSVLKYFRISKRYVYLPDMNEKETPEEVFDWEIAVLPHGSDKVNLRLMFTEYFNELREIIEKFRG</sequence>
<dbReference type="InterPro" id="IPR011856">
    <property type="entry name" value="tRNA_endonuc-like_dom_sf"/>
</dbReference>
<proteinExistence type="predicted"/>
<evidence type="ECO:0000313" key="2">
    <source>
        <dbReference type="EMBL" id="SMF92270.1"/>
    </source>
</evidence>
<dbReference type="GO" id="GO:0003677">
    <property type="term" value="F:DNA binding"/>
    <property type="evidence" value="ECO:0007669"/>
    <property type="project" value="InterPro"/>
</dbReference>
<keyword evidence="3" id="KW-1185">Reference proteome</keyword>